<protein>
    <submittedName>
        <fullName evidence="1">Esterase</fullName>
    </submittedName>
</protein>
<dbReference type="Gene3D" id="3.40.50.1820">
    <property type="entry name" value="alpha/beta hydrolase"/>
    <property type="match status" value="1"/>
</dbReference>
<dbReference type="GO" id="GO:0016747">
    <property type="term" value="F:acyltransferase activity, transferring groups other than amino-acyl groups"/>
    <property type="evidence" value="ECO:0007669"/>
    <property type="project" value="TreeGrafter"/>
</dbReference>
<dbReference type="PANTHER" id="PTHR48098">
    <property type="entry name" value="ENTEROCHELIN ESTERASE-RELATED"/>
    <property type="match status" value="1"/>
</dbReference>
<dbReference type="PANTHER" id="PTHR48098:SF1">
    <property type="entry name" value="DIACYLGLYCEROL ACYLTRANSFERASE_MYCOLYLTRANSFERASE AG85A"/>
    <property type="match status" value="1"/>
</dbReference>
<dbReference type="InterPro" id="IPR050583">
    <property type="entry name" value="Mycobacterial_A85_antigen"/>
</dbReference>
<accession>A0A920CUR2</accession>
<keyword evidence="2" id="KW-1185">Reference proteome</keyword>
<dbReference type="EMBL" id="BORT01000024">
    <property type="protein sequence ID" value="GIO49722.1"/>
    <property type="molecule type" value="Genomic_DNA"/>
</dbReference>
<organism evidence="1 2">
    <name type="scientific">Paenibacillus azoreducens</name>
    <dbReference type="NCBI Taxonomy" id="116718"/>
    <lineage>
        <taxon>Bacteria</taxon>
        <taxon>Bacillati</taxon>
        <taxon>Bacillota</taxon>
        <taxon>Bacilli</taxon>
        <taxon>Bacillales</taxon>
        <taxon>Paenibacillaceae</taxon>
        <taxon>Paenibacillus</taxon>
    </lineage>
</organism>
<dbReference type="InterPro" id="IPR000801">
    <property type="entry name" value="Esterase-like"/>
</dbReference>
<comment type="caution">
    <text evidence="1">The sequence shown here is derived from an EMBL/GenBank/DDBJ whole genome shotgun (WGS) entry which is preliminary data.</text>
</comment>
<evidence type="ECO:0000313" key="1">
    <source>
        <dbReference type="EMBL" id="GIO49722.1"/>
    </source>
</evidence>
<dbReference type="Pfam" id="PF00756">
    <property type="entry name" value="Esterase"/>
    <property type="match status" value="1"/>
</dbReference>
<dbReference type="InterPro" id="IPR029058">
    <property type="entry name" value="AB_hydrolase_fold"/>
</dbReference>
<sequence>MSLHSTRFFSNTLELTTSVHVILPEQKYVDPSHPDSLADITYPTLWLLHGLSDDDSCWTRQTSIERYANERGVAVVMPQVGRSFYADMTYGNAYWTFLTKELPVKMRHFFPLSTDPRKNYVAGLSMGGYGAFKWAFNYPEQFAAAASFSGVMDLAGYQAQFGANMKDFDAIFAGQTIEGTPLDLFWLANEANRAKLSHLKLYQSCGTEDFLYEQNVKFRDYVAEQPDLPGYTYSEGPGGHEWSFWDKEIKRVIDWLPLP</sequence>
<proteinExistence type="predicted"/>
<dbReference type="SUPFAM" id="SSF53474">
    <property type="entry name" value="alpha/beta-Hydrolases"/>
    <property type="match status" value="1"/>
</dbReference>
<dbReference type="Proteomes" id="UP000682811">
    <property type="component" value="Unassembled WGS sequence"/>
</dbReference>
<dbReference type="AlphaFoldDB" id="A0A920CUR2"/>
<evidence type="ECO:0000313" key="2">
    <source>
        <dbReference type="Proteomes" id="UP000682811"/>
    </source>
</evidence>
<gene>
    <name evidence="1" type="ORF">J34TS1_44870</name>
</gene>
<name>A0A920CUR2_9BACL</name>
<reference evidence="1 2" key="1">
    <citation type="submission" date="2021-03" db="EMBL/GenBank/DDBJ databases">
        <title>Antimicrobial resistance genes in bacteria isolated from Japanese honey, and their potential for conferring macrolide and lincosamide resistance in the American foulbrood pathogen Paenibacillus larvae.</title>
        <authorList>
            <person name="Okamoto M."/>
            <person name="Kumagai M."/>
            <person name="Kanamori H."/>
            <person name="Takamatsu D."/>
        </authorList>
    </citation>
    <scope>NUCLEOTIDE SEQUENCE [LARGE SCALE GENOMIC DNA]</scope>
    <source>
        <strain evidence="1 2">J34TS1</strain>
    </source>
</reference>
<dbReference type="RefSeq" id="WP_237100280.1">
    <property type="nucleotide sequence ID" value="NZ_AP025343.1"/>
</dbReference>